<dbReference type="EMBL" id="FWEV01000276">
    <property type="protein sequence ID" value="SLM31550.1"/>
    <property type="molecule type" value="Genomic_DNA"/>
</dbReference>
<dbReference type="RefSeq" id="WP_080800395.1">
    <property type="nucleotide sequence ID" value="NZ_LT828541.1"/>
</dbReference>
<reference evidence="2 3" key="1">
    <citation type="submission" date="2017-03" db="EMBL/GenBank/DDBJ databases">
        <authorList>
            <person name="Afonso C.L."/>
            <person name="Miller P.J."/>
            <person name="Scott M.A."/>
            <person name="Spackman E."/>
            <person name="Goraichik I."/>
            <person name="Dimitrov K.M."/>
            <person name="Suarez D.L."/>
            <person name="Swayne D.E."/>
        </authorList>
    </citation>
    <scope>NUCLEOTIDE SEQUENCE [LARGE SCALE GENOMIC DNA]</scope>
    <source>
        <strain evidence="2">PRJEB14757</strain>
    </source>
</reference>
<dbReference type="STRING" id="1246637.MTBBW1_350041"/>
<sequence>MQQKRDKLADHLLSRYHYNSRKLRILLEKNLISRAQFSNIKSTLDKELKNKKQTELEPLLESVFSSPIPEKLYQILNKELFKYHQIIIKLAQQFSKNLTLQQLNLLKKDKHFIRQSTLLLQKTFSEILKNLTNEYLEGVQNNIDDKLIESGFIKGAHLEFLHNSALHLEIKVQDRKFGKIAVSNNFTTQEIVNNALDEQTKRYRKTKQNHIIGDILVEKNQITPEVRDEILIIQNRVLEEDWEETLKNAGQSSIEEKEKNAMFGALVIKEKLMDEKKVIEALKVQAKEESIYLKRQGNKDIFPVSSVNALNAHQQGENLPADNKPRWIGDILVQDFGLSDKDRKRIVKKQMAYRIERINLKLGLNISDAHSELFNEMEKYFSITYSNDRIEAWIKLTRPLPESMTKENIIIWLYHKKITYGRIPDIVDDLISKRVKPGKKVLLAKGDFPVPPDAVAQFHFPLQDHNISENLKANNKPPLNGVIPTLVQRGTNLVTIHTRRGKSGINVNRCFVPPPLKTPQSITPGKNVVKKQNNVLMASCDGSPILSPQNILSINPDVSIKGDVTVENSPVIFDCNFEIDGTVETGVEVQCRSLKTNTLKGKAINSEEVIVMHEAINAEIISKGTITLSSVEKSLIIGEKNITVQLNTPKKPSDFNRIYDTEINGGDTVKINDAKIIGSVIRAKKRIILKNVIVGNRCSFIAGDSVEATASKKTLESLNNKINKIDAKIKLLQKSSQALFAKIEKKDIAAIDEEIKICSRQLRTKADLDRLAKLRVTKRKKEREYEINIDEYGTIFMKNSAIIKAHQEKKNTLEADRNEIKKQITDYYSSDHESPEIDARRTLMPAGTVLQFRFCRQVLDSDCEGVIFREGINHKTRQYEIKRHKW</sequence>
<keyword evidence="3" id="KW-1185">Reference proteome</keyword>
<evidence type="ECO:0000313" key="3">
    <source>
        <dbReference type="Proteomes" id="UP000191931"/>
    </source>
</evidence>
<protein>
    <recommendedName>
        <fullName evidence="4">DUF342 domain-containing protein</fullName>
    </recommendedName>
</protein>
<feature type="coiled-coil region" evidence="1">
    <location>
        <begin position="708"/>
        <end position="735"/>
    </location>
</feature>
<dbReference type="Proteomes" id="UP000191931">
    <property type="component" value="Unassembled WGS sequence"/>
</dbReference>
<keyword evidence="1" id="KW-0175">Coiled coil</keyword>
<accession>A0A1W1HGF8</accession>
<evidence type="ECO:0000313" key="2">
    <source>
        <dbReference type="EMBL" id="SLM31550.1"/>
    </source>
</evidence>
<name>A0A1W1HGF8_9BACT</name>
<gene>
    <name evidence="2" type="ORF">MTBBW1_350041</name>
</gene>
<dbReference type="OrthoDB" id="5411516at2"/>
<organism evidence="2 3">
    <name type="scientific">Desulfamplus magnetovallimortis</name>
    <dbReference type="NCBI Taxonomy" id="1246637"/>
    <lineage>
        <taxon>Bacteria</taxon>
        <taxon>Pseudomonadati</taxon>
        <taxon>Thermodesulfobacteriota</taxon>
        <taxon>Desulfobacteria</taxon>
        <taxon>Desulfobacterales</taxon>
        <taxon>Desulfobacteraceae</taxon>
        <taxon>Desulfamplus</taxon>
    </lineage>
</organism>
<dbReference type="AlphaFoldDB" id="A0A1W1HGF8"/>
<evidence type="ECO:0008006" key="4">
    <source>
        <dbReference type="Google" id="ProtNLM"/>
    </source>
</evidence>
<evidence type="ECO:0000256" key="1">
    <source>
        <dbReference type="SAM" id="Coils"/>
    </source>
</evidence>
<proteinExistence type="predicted"/>